<dbReference type="Gene3D" id="3.40.640.10">
    <property type="entry name" value="Type I PLP-dependent aspartate aminotransferase-like (Major domain)"/>
    <property type="match status" value="1"/>
</dbReference>
<evidence type="ECO:0000256" key="3">
    <source>
        <dbReference type="ARBA" id="ARBA00006490"/>
    </source>
</evidence>
<keyword evidence="10" id="KW-0411">Iron-sulfur</keyword>
<keyword evidence="6" id="KW-0808">Transferase</keyword>
<keyword evidence="8" id="KW-0663">Pyridoxal phosphate</keyword>
<dbReference type="InterPro" id="IPR020578">
    <property type="entry name" value="Aminotrans_V_PyrdxlP_BS"/>
</dbReference>
<feature type="domain" description="Aminotransferase class V" evidence="13">
    <location>
        <begin position="14"/>
        <end position="370"/>
    </location>
</feature>
<evidence type="ECO:0000256" key="1">
    <source>
        <dbReference type="ARBA" id="ARBA00001933"/>
    </source>
</evidence>
<dbReference type="Proteomes" id="UP001597314">
    <property type="component" value="Unassembled WGS sequence"/>
</dbReference>
<dbReference type="SUPFAM" id="SSF53383">
    <property type="entry name" value="PLP-dependent transferases"/>
    <property type="match status" value="1"/>
</dbReference>
<evidence type="ECO:0000259" key="13">
    <source>
        <dbReference type="Pfam" id="PF00266"/>
    </source>
</evidence>
<evidence type="ECO:0000256" key="11">
    <source>
        <dbReference type="ARBA" id="ARBA00050776"/>
    </source>
</evidence>
<evidence type="ECO:0000256" key="7">
    <source>
        <dbReference type="ARBA" id="ARBA00022723"/>
    </source>
</evidence>
<dbReference type="InterPro" id="IPR016454">
    <property type="entry name" value="Cysteine_dSase"/>
</dbReference>
<evidence type="ECO:0000256" key="5">
    <source>
        <dbReference type="ARBA" id="ARBA00013558"/>
    </source>
</evidence>
<evidence type="ECO:0000256" key="2">
    <source>
        <dbReference type="ARBA" id="ARBA00003120"/>
    </source>
</evidence>
<keyword evidence="9" id="KW-0408">Iron</keyword>
<comment type="function">
    <text evidence="2">Catalyzes the removal of elemental sulfur atoms from cysteine to produce alanine. Seems to participate in the biosynthesis of the nitrogenase metalloclusters by providing the inorganic sulfur required for the Fe-S core formation.</text>
</comment>
<dbReference type="InterPro" id="IPR015421">
    <property type="entry name" value="PyrdxlP-dep_Trfase_major"/>
</dbReference>
<dbReference type="PANTHER" id="PTHR11601">
    <property type="entry name" value="CYSTEINE DESULFURYLASE FAMILY MEMBER"/>
    <property type="match status" value="1"/>
</dbReference>
<protein>
    <recommendedName>
        <fullName evidence="5">Cysteine desulfurase</fullName>
        <ecNumber evidence="4">2.8.1.7</ecNumber>
    </recommendedName>
</protein>
<keyword evidence="15" id="KW-1185">Reference proteome</keyword>
<dbReference type="InterPro" id="IPR015424">
    <property type="entry name" value="PyrdxlP-dep_Trfase"/>
</dbReference>
<dbReference type="RefSeq" id="WP_378477966.1">
    <property type="nucleotide sequence ID" value="NZ_JBHUIW010000011.1"/>
</dbReference>
<dbReference type="PROSITE" id="PS00595">
    <property type="entry name" value="AA_TRANSFER_CLASS_5"/>
    <property type="match status" value="1"/>
</dbReference>
<comment type="cofactor">
    <cofactor evidence="1 12">
        <name>pyridoxal 5'-phosphate</name>
        <dbReference type="ChEBI" id="CHEBI:597326"/>
    </cofactor>
</comment>
<dbReference type="InterPro" id="IPR015422">
    <property type="entry name" value="PyrdxlP-dep_Trfase_small"/>
</dbReference>
<organism evidence="14 15">
    <name type="scientific">Rhodoplanes azumiensis</name>
    <dbReference type="NCBI Taxonomy" id="1897628"/>
    <lineage>
        <taxon>Bacteria</taxon>
        <taxon>Pseudomonadati</taxon>
        <taxon>Pseudomonadota</taxon>
        <taxon>Alphaproteobacteria</taxon>
        <taxon>Hyphomicrobiales</taxon>
        <taxon>Nitrobacteraceae</taxon>
        <taxon>Rhodoplanes</taxon>
    </lineage>
</organism>
<keyword evidence="7" id="KW-0479">Metal-binding</keyword>
<dbReference type="Gene3D" id="3.90.1150.10">
    <property type="entry name" value="Aspartate Aminotransferase, domain 1"/>
    <property type="match status" value="1"/>
</dbReference>
<dbReference type="PANTHER" id="PTHR11601:SF34">
    <property type="entry name" value="CYSTEINE DESULFURASE"/>
    <property type="match status" value="1"/>
</dbReference>
<dbReference type="InterPro" id="IPR000192">
    <property type="entry name" value="Aminotrans_V_dom"/>
</dbReference>
<sequence length="399" mass="41209">MTRHSPDLAPHDPVYLDHNATTPVDADVLAAMLPFLREEFGNPSSSHPAGRRARAAVETARAEVAALIGARADEIVFTSGGTESSNMAIRGAAAAREGRPGVVTTAFEHPATEECCRLLERHGHPVRRVAPRRDGRITADDVITSIDDTTALVTLIHAQNEIGTLQPVAEIAPAARGRGVWVHADAAQSLGKVPVDVDVLGVDLLTVAGHKLYAPKGIGALYVRRGIDLPPLLAGAGQEHGRRPGTENVAFVVGLGAACRIAAARLEQDAARSRVLAAGLLARLRAAVPGLILVGDPDTRLPNTLNVLFPGVSGRRLLEACPGVLASTGSACHAGSEAPSAVLLALGLAPDTALGAVRLSLGRATTTAAVATAADRLAAAWRTLRDTAVPAPRHSGALS</sequence>
<evidence type="ECO:0000256" key="8">
    <source>
        <dbReference type="ARBA" id="ARBA00022898"/>
    </source>
</evidence>
<reference evidence="15" key="1">
    <citation type="journal article" date="2019" name="Int. J. Syst. Evol. Microbiol.">
        <title>The Global Catalogue of Microorganisms (GCM) 10K type strain sequencing project: providing services to taxonomists for standard genome sequencing and annotation.</title>
        <authorList>
            <consortium name="The Broad Institute Genomics Platform"/>
            <consortium name="The Broad Institute Genome Sequencing Center for Infectious Disease"/>
            <person name="Wu L."/>
            <person name="Ma J."/>
        </authorList>
    </citation>
    <scope>NUCLEOTIDE SEQUENCE [LARGE SCALE GENOMIC DNA]</scope>
    <source>
        <strain evidence="15">CGMCC 1.6774</strain>
    </source>
</reference>
<comment type="catalytic activity">
    <reaction evidence="11">
        <text>(sulfur carrier)-H + L-cysteine = (sulfur carrier)-SH + L-alanine</text>
        <dbReference type="Rhea" id="RHEA:43892"/>
        <dbReference type="Rhea" id="RHEA-COMP:14737"/>
        <dbReference type="Rhea" id="RHEA-COMP:14739"/>
        <dbReference type="ChEBI" id="CHEBI:29917"/>
        <dbReference type="ChEBI" id="CHEBI:35235"/>
        <dbReference type="ChEBI" id="CHEBI:57972"/>
        <dbReference type="ChEBI" id="CHEBI:64428"/>
        <dbReference type="EC" id="2.8.1.7"/>
    </reaction>
</comment>
<dbReference type="EC" id="2.8.1.7" evidence="4"/>
<evidence type="ECO:0000256" key="6">
    <source>
        <dbReference type="ARBA" id="ARBA00022679"/>
    </source>
</evidence>
<evidence type="ECO:0000256" key="12">
    <source>
        <dbReference type="RuleBase" id="RU004504"/>
    </source>
</evidence>
<accession>A0ABW5AKQ6</accession>
<evidence type="ECO:0000313" key="15">
    <source>
        <dbReference type="Proteomes" id="UP001597314"/>
    </source>
</evidence>
<dbReference type="PIRSF" id="PIRSF005572">
    <property type="entry name" value="NifS"/>
    <property type="match status" value="1"/>
</dbReference>
<name>A0ABW5AKQ6_9BRAD</name>
<proteinExistence type="inferred from homology"/>
<evidence type="ECO:0000313" key="14">
    <source>
        <dbReference type="EMBL" id="MFD2182795.1"/>
    </source>
</evidence>
<evidence type="ECO:0000256" key="4">
    <source>
        <dbReference type="ARBA" id="ARBA00012239"/>
    </source>
</evidence>
<dbReference type="Pfam" id="PF00266">
    <property type="entry name" value="Aminotran_5"/>
    <property type="match status" value="1"/>
</dbReference>
<evidence type="ECO:0000256" key="10">
    <source>
        <dbReference type="ARBA" id="ARBA00023014"/>
    </source>
</evidence>
<gene>
    <name evidence="14" type="ORF">ACFSOX_11570</name>
</gene>
<evidence type="ECO:0000256" key="9">
    <source>
        <dbReference type="ARBA" id="ARBA00023004"/>
    </source>
</evidence>
<comment type="similarity">
    <text evidence="3">Belongs to the class-V pyridoxal-phosphate-dependent aminotransferase family. NifS/IscS subfamily.</text>
</comment>
<comment type="caution">
    <text evidence="14">The sequence shown here is derived from an EMBL/GenBank/DDBJ whole genome shotgun (WGS) entry which is preliminary data.</text>
</comment>
<dbReference type="EMBL" id="JBHUIW010000011">
    <property type="protein sequence ID" value="MFD2182795.1"/>
    <property type="molecule type" value="Genomic_DNA"/>
</dbReference>